<feature type="region of interest" description="Disordered" evidence="1">
    <location>
        <begin position="40"/>
        <end position="87"/>
    </location>
</feature>
<proteinExistence type="predicted"/>
<organism evidence="2 3">
    <name type="scientific">Eragrostis curvula</name>
    <name type="common">weeping love grass</name>
    <dbReference type="NCBI Taxonomy" id="38414"/>
    <lineage>
        <taxon>Eukaryota</taxon>
        <taxon>Viridiplantae</taxon>
        <taxon>Streptophyta</taxon>
        <taxon>Embryophyta</taxon>
        <taxon>Tracheophyta</taxon>
        <taxon>Spermatophyta</taxon>
        <taxon>Magnoliopsida</taxon>
        <taxon>Liliopsida</taxon>
        <taxon>Poales</taxon>
        <taxon>Poaceae</taxon>
        <taxon>PACMAD clade</taxon>
        <taxon>Chloridoideae</taxon>
        <taxon>Eragrostideae</taxon>
        <taxon>Eragrostidinae</taxon>
        <taxon>Eragrostis</taxon>
    </lineage>
</organism>
<dbReference type="Proteomes" id="UP000324897">
    <property type="component" value="Chromosome 4"/>
</dbReference>
<name>A0A5J9VUQ0_9POAL</name>
<evidence type="ECO:0000256" key="1">
    <source>
        <dbReference type="SAM" id="MobiDB-lite"/>
    </source>
</evidence>
<sequence>AGWENSAWDPHIFGSLSPKSRFKIIFVFLLSLYPFDYCPRSPSLSSPFDSRRVPSEVEMGDYEDGDESPSDQGSRSQNSHVISDEESADNIRFPFAAINSDSESFHSQFSLTKMHNLLSKLTGP</sequence>
<dbReference type="EMBL" id="RWGY01000007">
    <property type="protein sequence ID" value="TVU39134.1"/>
    <property type="molecule type" value="Genomic_DNA"/>
</dbReference>
<accession>A0A5J9VUQ0</accession>
<feature type="compositionally biased region" description="Polar residues" evidence="1">
    <location>
        <begin position="70"/>
        <end position="81"/>
    </location>
</feature>
<protein>
    <submittedName>
        <fullName evidence="2">Uncharacterized protein</fullName>
    </submittedName>
</protein>
<gene>
    <name evidence="2" type="ORF">EJB05_12539</name>
</gene>
<evidence type="ECO:0000313" key="3">
    <source>
        <dbReference type="Proteomes" id="UP000324897"/>
    </source>
</evidence>
<feature type="non-terminal residue" evidence="2">
    <location>
        <position position="1"/>
    </location>
</feature>
<feature type="compositionally biased region" description="Acidic residues" evidence="1">
    <location>
        <begin position="58"/>
        <end position="69"/>
    </location>
</feature>
<dbReference type="Gramene" id="TVU39134">
    <property type="protein sequence ID" value="TVU39134"/>
    <property type="gene ID" value="EJB05_12539"/>
</dbReference>
<evidence type="ECO:0000313" key="2">
    <source>
        <dbReference type="EMBL" id="TVU39134.1"/>
    </source>
</evidence>
<comment type="caution">
    <text evidence="2">The sequence shown here is derived from an EMBL/GenBank/DDBJ whole genome shotgun (WGS) entry which is preliminary data.</text>
</comment>
<dbReference type="AlphaFoldDB" id="A0A5J9VUQ0"/>
<reference evidence="2 3" key="1">
    <citation type="journal article" date="2019" name="Sci. Rep.">
        <title>A high-quality genome of Eragrostis curvula grass provides insights into Poaceae evolution and supports new strategies to enhance forage quality.</title>
        <authorList>
            <person name="Carballo J."/>
            <person name="Santos B.A.C.M."/>
            <person name="Zappacosta D."/>
            <person name="Garbus I."/>
            <person name="Selva J.P."/>
            <person name="Gallo C.A."/>
            <person name="Diaz A."/>
            <person name="Albertini E."/>
            <person name="Caccamo M."/>
            <person name="Echenique V."/>
        </authorList>
    </citation>
    <scope>NUCLEOTIDE SEQUENCE [LARGE SCALE GENOMIC DNA]</scope>
    <source>
        <strain evidence="3">cv. Victoria</strain>
        <tissue evidence="2">Leaf</tissue>
    </source>
</reference>
<keyword evidence="3" id="KW-1185">Reference proteome</keyword>